<sequence length="93" mass="10482">MDDPVELHNQQLLHPEYRYLDLEPHLDIKRTDEAVKKSGNSNIKSRVLPVRALNEVFVGESLSSRVSYYEIAVDKGPRTKLKSSGLTISTGTE</sequence>
<accession>A0A3S3QZR7</accession>
<dbReference type="STRING" id="1965070.A0A3S3QZR7"/>
<comment type="caution">
    <text evidence="1">The sequence shown here is derived from an EMBL/GenBank/DDBJ whole genome shotgun (WGS) entry which is preliminary data.</text>
</comment>
<dbReference type="InterPro" id="IPR017437">
    <property type="entry name" value="ATP-NAD_kinase_PpnK-typ_C"/>
</dbReference>
<dbReference type="Gene3D" id="2.60.200.30">
    <property type="entry name" value="Probable inorganic polyphosphate/atp-NAD kinase, domain 2"/>
    <property type="match status" value="1"/>
</dbReference>
<evidence type="ECO:0000313" key="1">
    <source>
        <dbReference type="EMBL" id="RWS16422.1"/>
    </source>
</evidence>
<protein>
    <submittedName>
        <fullName evidence="1">Poly(P)/ATP NAD kinase-like protein</fullName>
    </submittedName>
</protein>
<dbReference type="SUPFAM" id="SSF111331">
    <property type="entry name" value="NAD kinase/diacylglycerol kinase-like"/>
    <property type="match status" value="1"/>
</dbReference>
<keyword evidence="1" id="KW-0808">Transferase</keyword>
<dbReference type="GO" id="GO:0005739">
    <property type="term" value="C:mitochondrion"/>
    <property type="evidence" value="ECO:0007669"/>
    <property type="project" value="TreeGrafter"/>
</dbReference>
<gene>
    <name evidence="1" type="ORF">B4U79_07189</name>
</gene>
<dbReference type="OrthoDB" id="185618at2759"/>
<keyword evidence="2" id="KW-1185">Reference proteome</keyword>
<dbReference type="PANTHER" id="PTHR13158">
    <property type="match status" value="1"/>
</dbReference>
<evidence type="ECO:0000313" key="2">
    <source>
        <dbReference type="Proteomes" id="UP000285301"/>
    </source>
</evidence>
<dbReference type="InterPro" id="IPR016064">
    <property type="entry name" value="NAD/diacylglycerol_kinase_sf"/>
</dbReference>
<dbReference type="Proteomes" id="UP000285301">
    <property type="component" value="Unassembled WGS sequence"/>
</dbReference>
<reference evidence="1 2" key="1">
    <citation type="journal article" date="2018" name="Gigascience">
        <title>Genomes of trombidid mites reveal novel predicted allergens and laterally-transferred genes associated with secondary metabolism.</title>
        <authorList>
            <person name="Dong X."/>
            <person name="Chaisiri K."/>
            <person name="Xia D."/>
            <person name="Armstrong S.D."/>
            <person name="Fang Y."/>
            <person name="Donnelly M.J."/>
            <person name="Kadowaki T."/>
            <person name="McGarry J.W."/>
            <person name="Darby A.C."/>
            <person name="Makepeace B.L."/>
        </authorList>
    </citation>
    <scope>NUCLEOTIDE SEQUENCE [LARGE SCALE GENOMIC DNA]</scope>
    <source>
        <strain evidence="1">UoL-WK</strain>
    </source>
</reference>
<proteinExistence type="predicted"/>
<name>A0A3S3QZR7_9ACAR</name>
<dbReference type="GO" id="GO:0019674">
    <property type="term" value="P:NAD+ metabolic process"/>
    <property type="evidence" value="ECO:0007669"/>
    <property type="project" value="InterPro"/>
</dbReference>
<keyword evidence="1" id="KW-0418">Kinase</keyword>
<organism evidence="1 2">
    <name type="scientific">Dinothrombium tinctorium</name>
    <dbReference type="NCBI Taxonomy" id="1965070"/>
    <lineage>
        <taxon>Eukaryota</taxon>
        <taxon>Metazoa</taxon>
        <taxon>Ecdysozoa</taxon>
        <taxon>Arthropoda</taxon>
        <taxon>Chelicerata</taxon>
        <taxon>Arachnida</taxon>
        <taxon>Acari</taxon>
        <taxon>Acariformes</taxon>
        <taxon>Trombidiformes</taxon>
        <taxon>Prostigmata</taxon>
        <taxon>Anystina</taxon>
        <taxon>Parasitengona</taxon>
        <taxon>Trombidioidea</taxon>
        <taxon>Trombidiidae</taxon>
        <taxon>Dinothrombium</taxon>
    </lineage>
</organism>
<dbReference type="EMBL" id="NCKU01000233">
    <property type="protein sequence ID" value="RWS16422.1"/>
    <property type="molecule type" value="Genomic_DNA"/>
</dbReference>
<dbReference type="PANTHER" id="PTHR13158:SF5">
    <property type="entry name" value="NAD KINASE 2, MITOCHONDRIAL"/>
    <property type="match status" value="1"/>
</dbReference>
<dbReference type="AlphaFoldDB" id="A0A3S3QZR7"/>
<dbReference type="GO" id="GO:0003951">
    <property type="term" value="F:NAD+ kinase activity"/>
    <property type="evidence" value="ECO:0007669"/>
    <property type="project" value="InterPro"/>
</dbReference>